<feature type="active site" description="Cysteine persulfide intermediate" evidence="3">
    <location>
        <position position="189"/>
    </location>
</feature>
<dbReference type="GO" id="GO:0097163">
    <property type="term" value="F:sulfur carrier activity"/>
    <property type="evidence" value="ECO:0007669"/>
    <property type="project" value="UniProtKB-UniRule"/>
</dbReference>
<dbReference type="PANTHER" id="PTHR30592:SF1">
    <property type="entry name" value="SULFUR CARRIER PROTEIN FDHD"/>
    <property type="match status" value="1"/>
</dbReference>
<evidence type="ECO:0000313" key="5">
    <source>
        <dbReference type="EMBL" id="MCK8787121.1"/>
    </source>
</evidence>
<dbReference type="GO" id="GO:0005737">
    <property type="term" value="C:cytoplasm"/>
    <property type="evidence" value="ECO:0007669"/>
    <property type="project" value="UniProtKB-SubCell"/>
</dbReference>
<evidence type="ECO:0000256" key="1">
    <source>
        <dbReference type="ARBA" id="ARBA00022490"/>
    </source>
</evidence>
<feature type="region of interest" description="Disordered" evidence="4">
    <location>
        <begin position="1"/>
        <end position="24"/>
    </location>
</feature>
<evidence type="ECO:0000256" key="4">
    <source>
        <dbReference type="SAM" id="MobiDB-lite"/>
    </source>
</evidence>
<keyword evidence="1 3" id="KW-0963">Cytoplasm</keyword>
<accession>A0A9X2BXE0</accession>
<proteinExistence type="inferred from homology"/>
<dbReference type="Pfam" id="PF02634">
    <property type="entry name" value="FdhD-NarQ"/>
    <property type="match status" value="2"/>
</dbReference>
<dbReference type="SUPFAM" id="SSF53927">
    <property type="entry name" value="Cytidine deaminase-like"/>
    <property type="match status" value="2"/>
</dbReference>
<dbReference type="RefSeq" id="WP_248669175.1">
    <property type="nucleotide sequence ID" value="NZ_JALPRX010000105.1"/>
</dbReference>
<gene>
    <name evidence="3" type="primary">fdhD</name>
    <name evidence="5" type="ORF">M0638_22360</name>
</gene>
<dbReference type="InterPro" id="IPR003786">
    <property type="entry name" value="FdhD"/>
</dbReference>
<reference evidence="5" key="1">
    <citation type="submission" date="2022-04" db="EMBL/GenBank/DDBJ databases">
        <title>Roseomonas acroporae sp. nov., isolated from coral Acropora digitifera.</title>
        <authorList>
            <person name="Sun H."/>
        </authorList>
    </citation>
    <scope>NUCLEOTIDE SEQUENCE</scope>
    <source>
        <strain evidence="5">NAR14</strain>
    </source>
</reference>
<dbReference type="InterPro" id="IPR016193">
    <property type="entry name" value="Cytidine_deaminase-like"/>
</dbReference>
<keyword evidence="2 3" id="KW-0501">Molybdenum cofactor biosynthesis</keyword>
<name>A0A9X2BXE0_9PROT</name>
<dbReference type="EMBL" id="JALPRX010000105">
    <property type="protein sequence ID" value="MCK8787121.1"/>
    <property type="molecule type" value="Genomic_DNA"/>
</dbReference>
<dbReference type="HAMAP" id="MF_00187">
    <property type="entry name" value="FdhD"/>
    <property type="match status" value="1"/>
</dbReference>
<organism evidence="5 6">
    <name type="scientific">Roseomonas acroporae</name>
    <dbReference type="NCBI Taxonomy" id="2937791"/>
    <lineage>
        <taxon>Bacteria</taxon>
        <taxon>Pseudomonadati</taxon>
        <taxon>Pseudomonadota</taxon>
        <taxon>Alphaproteobacteria</taxon>
        <taxon>Acetobacterales</taxon>
        <taxon>Roseomonadaceae</taxon>
        <taxon>Roseomonas</taxon>
    </lineage>
</organism>
<comment type="subcellular location">
    <subcellularLocation>
        <location evidence="3">Cytoplasm</location>
    </subcellularLocation>
</comment>
<dbReference type="PANTHER" id="PTHR30592">
    <property type="entry name" value="FORMATE DEHYDROGENASE"/>
    <property type="match status" value="1"/>
</dbReference>
<evidence type="ECO:0000256" key="2">
    <source>
        <dbReference type="ARBA" id="ARBA00023150"/>
    </source>
</evidence>
<dbReference type="Gene3D" id="3.40.140.10">
    <property type="entry name" value="Cytidine Deaminase, domain 2"/>
    <property type="match status" value="1"/>
</dbReference>
<evidence type="ECO:0000256" key="3">
    <source>
        <dbReference type="HAMAP-Rule" id="MF_00187"/>
    </source>
</evidence>
<comment type="caution">
    <text evidence="5">The sequence shown here is derived from an EMBL/GenBank/DDBJ whole genome shotgun (WGS) entry which is preliminary data.</text>
</comment>
<comment type="caution">
    <text evidence="3">Lacks conserved residue(s) required for the propagation of feature annotation.</text>
</comment>
<comment type="function">
    <text evidence="3">Required for formate dehydrogenase (FDH) activity. Acts as a sulfur carrier protein that transfers sulfur from IscS to the molybdenum cofactor prior to its insertion into FDH.</text>
</comment>
<protein>
    <recommendedName>
        <fullName evidence="3">Sulfur carrier protein FdhD</fullName>
    </recommendedName>
</protein>
<keyword evidence="6" id="KW-1185">Reference proteome</keyword>
<dbReference type="AlphaFoldDB" id="A0A9X2BXE0"/>
<dbReference type="GO" id="GO:0016783">
    <property type="term" value="F:sulfurtransferase activity"/>
    <property type="evidence" value="ECO:0007669"/>
    <property type="project" value="InterPro"/>
</dbReference>
<sequence>MRQDPTPLAPADRDDAPGLPATSCAEGIRSWRGGAWTTGRREVPAEVAVAFSYNRLSHAVMMATPDDLADFAIGFSLSEGIVDRVSEIEELDIVPLARGTEVPLARGTEAPLARGTEAPLARGTEAPLARGVEAPLARGVEAPLAAAAVPPGRAARAPARGVELRMWIGEARLGALEARRRRIAGPTGCGLCGLESLAAALPALPAVPAGRPLVASEVAAAVASLAPAQRLNRATRAVHAAGFWRPESGLVALREDVGRHNALDKLAGALARSGQDPAAGIVVMTSRISVELVQKAARMGATMLAAVSAPTALALDLADAAGLTLIGIAREDGFDVFTHPHRIPG</sequence>
<evidence type="ECO:0000313" key="6">
    <source>
        <dbReference type="Proteomes" id="UP001139516"/>
    </source>
</evidence>
<dbReference type="Proteomes" id="UP001139516">
    <property type="component" value="Unassembled WGS sequence"/>
</dbReference>
<dbReference type="GO" id="GO:0006777">
    <property type="term" value="P:Mo-molybdopterin cofactor biosynthetic process"/>
    <property type="evidence" value="ECO:0007669"/>
    <property type="project" value="UniProtKB-UniRule"/>
</dbReference>
<dbReference type="Gene3D" id="3.10.20.10">
    <property type="match status" value="1"/>
</dbReference>
<comment type="similarity">
    <text evidence="3">Belongs to the FdhD family.</text>
</comment>